<dbReference type="EMBL" id="OBDO01000001">
    <property type="protein sequence ID" value="SNX94642.1"/>
    <property type="molecule type" value="Genomic_DNA"/>
</dbReference>
<sequence>MSVPSCVSPLSAAGDGGRFGGKAAQLAAARGAGLPVPDGWALGWDEVEALVRRDRHGPEVEAALRAAVAGCGPVAVRSSAVGEDSHDASFAGAHLTVLGLVGGDAVVHGVREVHASAVHPGALAYRDRLAVDGAIRMGVVVQEMVDADVAGVLFTRNPLTGADELVIEASWGLGEAVVSGLVTPDHIRASPDGRILESVIGEKDVAIRLTCDGLARETAVPPDLAGMPCLRDEQVQQLHGLVRACNEVYADTAHDIEFAFVGDSLYLLQRRPITHG</sequence>
<dbReference type="AlphaFoldDB" id="A0A285E6D1"/>
<dbReference type="GO" id="GO:0005524">
    <property type="term" value="F:ATP binding"/>
    <property type="evidence" value="ECO:0007669"/>
    <property type="project" value="InterPro"/>
</dbReference>
<keyword evidence="3" id="KW-1185">Reference proteome</keyword>
<dbReference type="RefSeq" id="WP_097203953.1">
    <property type="nucleotide sequence ID" value="NZ_JACHXB010000001.1"/>
</dbReference>
<dbReference type="Proteomes" id="UP000219514">
    <property type="component" value="Unassembled WGS sequence"/>
</dbReference>
<dbReference type="OrthoDB" id="9765468at2"/>
<dbReference type="PANTHER" id="PTHR43615:SF1">
    <property type="entry name" value="PPDK_N DOMAIN-CONTAINING PROTEIN"/>
    <property type="match status" value="1"/>
</dbReference>
<keyword evidence="2" id="KW-0670">Pyruvate</keyword>
<feature type="domain" description="Pyruvate phosphate dikinase AMP/ATP-binding" evidence="1">
    <location>
        <begin position="50"/>
        <end position="275"/>
    </location>
</feature>
<dbReference type="GO" id="GO:0016301">
    <property type="term" value="F:kinase activity"/>
    <property type="evidence" value="ECO:0007669"/>
    <property type="project" value="UniProtKB-KW"/>
</dbReference>
<accession>A0A285E6D1</accession>
<proteinExistence type="predicted"/>
<evidence type="ECO:0000313" key="3">
    <source>
        <dbReference type="Proteomes" id="UP000219514"/>
    </source>
</evidence>
<dbReference type="Gene3D" id="3.30.470.20">
    <property type="entry name" value="ATP-grasp fold, B domain"/>
    <property type="match status" value="1"/>
</dbReference>
<dbReference type="PANTHER" id="PTHR43615">
    <property type="entry name" value="PHOSPHOENOLPYRUVATE SYNTHASE-RELATED"/>
    <property type="match status" value="1"/>
</dbReference>
<dbReference type="SUPFAM" id="SSF56059">
    <property type="entry name" value="Glutathione synthetase ATP-binding domain-like"/>
    <property type="match status" value="1"/>
</dbReference>
<evidence type="ECO:0000259" key="1">
    <source>
        <dbReference type="Pfam" id="PF01326"/>
    </source>
</evidence>
<keyword evidence="2" id="KW-0808">Transferase</keyword>
<dbReference type="InterPro" id="IPR051549">
    <property type="entry name" value="PEP_Utilizing_Enz"/>
</dbReference>
<dbReference type="InterPro" id="IPR013815">
    <property type="entry name" value="ATP_grasp_subdomain_1"/>
</dbReference>
<gene>
    <name evidence="2" type="ORF">SAMN06893097_101439</name>
</gene>
<organism evidence="2 3">
    <name type="scientific">Geodermatophilus sabuli</name>
    <dbReference type="NCBI Taxonomy" id="1564158"/>
    <lineage>
        <taxon>Bacteria</taxon>
        <taxon>Bacillati</taxon>
        <taxon>Actinomycetota</taxon>
        <taxon>Actinomycetes</taxon>
        <taxon>Geodermatophilales</taxon>
        <taxon>Geodermatophilaceae</taxon>
        <taxon>Geodermatophilus</taxon>
    </lineage>
</organism>
<dbReference type="Gene3D" id="3.30.1490.20">
    <property type="entry name" value="ATP-grasp fold, A domain"/>
    <property type="match status" value="1"/>
</dbReference>
<evidence type="ECO:0000313" key="2">
    <source>
        <dbReference type="EMBL" id="SNX94642.1"/>
    </source>
</evidence>
<dbReference type="InterPro" id="IPR002192">
    <property type="entry name" value="PPDK_AMP/ATP-bd"/>
</dbReference>
<keyword evidence="2" id="KW-0418">Kinase</keyword>
<protein>
    <submittedName>
        <fullName evidence="2">Pyruvate, water dikinase</fullName>
    </submittedName>
</protein>
<name>A0A285E6D1_9ACTN</name>
<dbReference type="Pfam" id="PF01326">
    <property type="entry name" value="PPDK_N"/>
    <property type="match status" value="1"/>
</dbReference>
<reference evidence="2 3" key="1">
    <citation type="submission" date="2017-09" db="EMBL/GenBank/DDBJ databases">
        <authorList>
            <person name="Ehlers B."/>
            <person name="Leendertz F.H."/>
        </authorList>
    </citation>
    <scope>NUCLEOTIDE SEQUENCE [LARGE SCALE GENOMIC DNA]</scope>
    <source>
        <strain evidence="2 3">DSM 46844</strain>
    </source>
</reference>